<accession>A0A8S5PTE4</accession>
<reference evidence="1" key="1">
    <citation type="journal article" date="2021" name="Proc. Natl. Acad. Sci. U.S.A.">
        <title>A Catalog of Tens of Thousands of Viruses from Human Metagenomes Reveals Hidden Associations with Chronic Diseases.</title>
        <authorList>
            <person name="Tisza M.J."/>
            <person name="Buck C.B."/>
        </authorList>
    </citation>
    <scope>NUCLEOTIDE SEQUENCE</scope>
    <source>
        <strain evidence="1">CtwrX9</strain>
    </source>
</reference>
<dbReference type="InterPro" id="IPR035286">
    <property type="entry name" value="DUF5361"/>
</dbReference>
<name>A0A8S5PTE4_9CAUD</name>
<protein>
    <recommendedName>
        <fullName evidence="2">Phage protein</fullName>
    </recommendedName>
</protein>
<dbReference type="Pfam" id="PF17318">
    <property type="entry name" value="DUF5361"/>
    <property type="match status" value="1"/>
</dbReference>
<sequence>MIKVDEDALICDLAETYQIYDYRQLPTTKVAVFACGLRDDSRIKMKFSGRLVPLDTLLLAGISDRLSTLVWFKTKDGQKGKNRPMSLTEMLTNSNKSSKKEDVITFNSGEDFTKVRARLIKGGE</sequence>
<proteinExistence type="predicted"/>
<dbReference type="EMBL" id="BK015508">
    <property type="protein sequence ID" value="DAE10359.1"/>
    <property type="molecule type" value="Genomic_DNA"/>
</dbReference>
<evidence type="ECO:0000313" key="1">
    <source>
        <dbReference type="EMBL" id="DAE10359.1"/>
    </source>
</evidence>
<organism evidence="1">
    <name type="scientific">Siphoviridae sp. ctwrX9</name>
    <dbReference type="NCBI Taxonomy" id="2825735"/>
    <lineage>
        <taxon>Viruses</taxon>
        <taxon>Duplodnaviria</taxon>
        <taxon>Heunggongvirae</taxon>
        <taxon>Uroviricota</taxon>
        <taxon>Caudoviricetes</taxon>
    </lineage>
</organism>
<evidence type="ECO:0008006" key="2">
    <source>
        <dbReference type="Google" id="ProtNLM"/>
    </source>
</evidence>